<dbReference type="PANTHER" id="PTHR12442:SF22">
    <property type="entry name" value="CYTOPLASMIC DYNEIN 1 INTERMEDIATE CHAIN-RELATED"/>
    <property type="match status" value="1"/>
</dbReference>
<dbReference type="PROSITE" id="PS50082">
    <property type="entry name" value="WD_REPEATS_2"/>
    <property type="match status" value="1"/>
</dbReference>
<feature type="region of interest" description="Disordered" evidence="5">
    <location>
        <begin position="160"/>
        <end position="193"/>
    </location>
</feature>
<feature type="repeat" description="WD" evidence="4">
    <location>
        <begin position="464"/>
        <end position="511"/>
    </location>
</feature>
<evidence type="ECO:0000256" key="5">
    <source>
        <dbReference type="SAM" id="MobiDB-lite"/>
    </source>
</evidence>
<dbReference type="AlphaFoldDB" id="A0A8I3AG36"/>
<dbReference type="PROSITE" id="PS50294">
    <property type="entry name" value="WD_REPEATS_REGION"/>
    <property type="match status" value="1"/>
</dbReference>
<dbReference type="Pfam" id="PF00400">
    <property type="entry name" value="WD40"/>
    <property type="match status" value="2"/>
</dbReference>
<keyword evidence="2 4" id="KW-0853">WD repeat</keyword>
<protein>
    <submittedName>
        <fullName evidence="6">Cytoplasmic dynein 1 intermediate chain 2 like protein</fullName>
    </submittedName>
</protein>
<dbReference type="GO" id="GO:0010970">
    <property type="term" value="P:transport along microtubule"/>
    <property type="evidence" value="ECO:0007669"/>
    <property type="project" value="TreeGrafter"/>
</dbReference>
<dbReference type="PANTHER" id="PTHR12442">
    <property type="entry name" value="DYNEIN INTERMEDIATE CHAIN"/>
    <property type="match status" value="1"/>
</dbReference>
<evidence type="ECO:0000256" key="2">
    <source>
        <dbReference type="ARBA" id="ARBA00022574"/>
    </source>
</evidence>
<organism evidence="6 7">
    <name type="scientific">Verticillium longisporum</name>
    <name type="common">Verticillium dahliae var. longisporum</name>
    <dbReference type="NCBI Taxonomy" id="100787"/>
    <lineage>
        <taxon>Eukaryota</taxon>
        <taxon>Fungi</taxon>
        <taxon>Dikarya</taxon>
        <taxon>Ascomycota</taxon>
        <taxon>Pezizomycotina</taxon>
        <taxon>Sordariomycetes</taxon>
        <taxon>Hypocreomycetidae</taxon>
        <taxon>Glomerellales</taxon>
        <taxon>Plectosphaerellaceae</taxon>
        <taxon>Verticillium</taxon>
    </lineage>
</organism>
<evidence type="ECO:0000256" key="4">
    <source>
        <dbReference type="PROSITE-ProRule" id="PRU00221"/>
    </source>
</evidence>
<evidence type="ECO:0000256" key="3">
    <source>
        <dbReference type="ARBA" id="ARBA00022737"/>
    </source>
</evidence>
<dbReference type="SMART" id="SM00320">
    <property type="entry name" value="WD40"/>
    <property type="match status" value="4"/>
</dbReference>
<evidence type="ECO:0000313" key="6">
    <source>
        <dbReference type="EMBL" id="KAG7113505.1"/>
    </source>
</evidence>
<sequence>MQQRREEILAKKAKLAELKRQRELRANQATATRQSIGSPSELIAPQPGRGDNRRDIEALINTLVGESRPGSTTTGGAASPAHRGSRPNSVLSAGEISNETSEVAIASALQPAPPPPPPPQVLTIIPLTTVFECPPSPVKEIFSYSKGVQTTEEWTLPSRPQVDAVSDDEDIPGTTSMPGKRMSRKERDREEELRQNIRREVEAELKATRESLQDGAPQQDLPSTNFPLRKLTEEEQNAVLVSPEFADFLDKSSKVIERAIDEEFDILVDYAQHGQDVDDDDDESGNTGGKGRHRVKEVAQFYDERWSKKRMISSIDFSPHFPGLVLASYTKNPSAPHDPDGLVQVWSHAMHDRPEFVFHAQSDVLTAKFSPYHRNLIVGGSYSGQVLLWDTRAKSAPVQKTPLTGYGHTHPIYSVDIPQETLELKAPPSYKIDDVSPTCLAFPQADPTYDRAGAKAGIDARFSYKGHTAPVMSVDFHPARGPVDLGDLVLSSSLDWSVRLWKVRAPAATSTAGGEGTVSPLIDFVREDVVYDAKWSPIKPGVFSLVDGAGWLELWDITVETEEPVARISPSARKDGRTMLSKSLNKVTWEPSEGKRLATGGIDGALTVFEVASGLGGTDDLKAEEWTNVKKLVNRVEAIGANGVVAA</sequence>
<name>A0A8I3AG36_VERLO</name>
<keyword evidence="3" id="KW-0677">Repeat</keyword>
<evidence type="ECO:0000313" key="7">
    <source>
        <dbReference type="Proteomes" id="UP000689129"/>
    </source>
</evidence>
<reference evidence="6" key="1">
    <citation type="journal article" date="2021" name="Mol. Plant Pathol.">
        <title>A 20-kb lineage-specific genomic region tames virulence in pathogenic amphidiploid Verticillium longisporum.</title>
        <authorList>
            <person name="Harting R."/>
            <person name="Starke J."/>
            <person name="Kusch H."/>
            <person name="Poggeler S."/>
            <person name="Maurus I."/>
            <person name="Schluter R."/>
            <person name="Landesfeind M."/>
            <person name="Bulla I."/>
            <person name="Nowrousian M."/>
            <person name="de Jonge R."/>
            <person name="Stahlhut G."/>
            <person name="Hoff K.J."/>
            <person name="Asshauer K.P."/>
            <person name="Thurmer A."/>
            <person name="Stanke M."/>
            <person name="Daniel R."/>
            <person name="Morgenstern B."/>
            <person name="Thomma B.P.H.J."/>
            <person name="Kronstad J.W."/>
            <person name="Braus-Stromeyer S.A."/>
            <person name="Braus G.H."/>
        </authorList>
    </citation>
    <scope>NUCLEOTIDE SEQUENCE</scope>
    <source>
        <strain evidence="6">Vl32</strain>
    </source>
</reference>
<feature type="region of interest" description="Disordered" evidence="5">
    <location>
        <begin position="24"/>
        <end position="92"/>
    </location>
</feature>
<feature type="region of interest" description="Disordered" evidence="5">
    <location>
        <begin position="273"/>
        <end position="292"/>
    </location>
</feature>
<feature type="compositionally biased region" description="Polar residues" evidence="5">
    <location>
        <begin position="27"/>
        <end position="38"/>
    </location>
</feature>
<dbReference type="GO" id="GO:0005868">
    <property type="term" value="C:cytoplasmic dynein complex"/>
    <property type="evidence" value="ECO:0007669"/>
    <property type="project" value="TreeGrafter"/>
</dbReference>
<proteinExistence type="predicted"/>
<keyword evidence="1" id="KW-0963">Cytoplasm</keyword>
<dbReference type="GO" id="GO:0045503">
    <property type="term" value="F:dynein light chain binding"/>
    <property type="evidence" value="ECO:0007669"/>
    <property type="project" value="TreeGrafter"/>
</dbReference>
<accession>A0A8I3AG36</accession>
<dbReference type="InterPro" id="IPR050687">
    <property type="entry name" value="Dynein_IC"/>
</dbReference>
<dbReference type="GO" id="GO:0045504">
    <property type="term" value="F:dynein heavy chain binding"/>
    <property type="evidence" value="ECO:0007669"/>
    <property type="project" value="TreeGrafter"/>
</dbReference>
<gene>
    <name evidence="6" type="ORF">HYQ45_016764</name>
</gene>
<dbReference type="InterPro" id="IPR001680">
    <property type="entry name" value="WD40_rpt"/>
</dbReference>
<dbReference type="EMBL" id="JAEMWZ010000517">
    <property type="protein sequence ID" value="KAG7113505.1"/>
    <property type="molecule type" value="Genomic_DNA"/>
</dbReference>
<dbReference type="OrthoDB" id="366230at2759"/>
<evidence type="ECO:0000256" key="1">
    <source>
        <dbReference type="ARBA" id="ARBA00022490"/>
    </source>
</evidence>
<dbReference type="Proteomes" id="UP000689129">
    <property type="component" value="Unassembled WGS sequence"/>
</dbReference>
<comment type="caution">
    <text evidence="6">The sequence shown here is derived from an EMBL/GenBank/DDBJ whole genome shotgun (WGS) entry which is preliminary data.</text>
</comment>